<evidence type="ECO:0000313" key="2">
    <source>
        <dbReference type="EMBL" id="OJJ57445.1"/>
    </source>
</evidence>
<dbReference type="EMBL" id="KV878588">
    <property type="protein sequence ID" value="OJJ57445.1"/>
    <property type="molecule type" value="Genomic_DNA"/>
</dbReference>
<evidence type="ECO:0000256" key="1">
    <source>
        <dbReference type="SAM" id="Phobius"/>
    </source>
</evidence>
<feature type="transmembrane region" description="Helical" evidence="1">
    <location>
        <begin position="63"/>
        <end position="79"/>
    </location>
</feature>
<keyword evidence="1" id="KW-1133">Transmembrane helix</keyword>
<keyword evidence="1" id="KW-0472">Membrane</keyword>
<name>A0A1L9TDH2_9EURO</name>
<dbReference type="GeneID" id="63755910"/>
<dbReference type="Proteomes" id="UP000184356">
    <property type="component" value="Unassembled WGS sequence"/>
</dbReference>
<proteinExistence type="predicted"/>
<keyword evidence="3" id="KW-1185">Reference proteome</keyword>
<protein>
    <submittedName>
        <fullName evidence="2">Uncharacterized protein</fullName>
    </submittedName>
</protein>
<reference evidence="3" key="1">
    <citation type="journal article" date="2017" name="Genome Biol.">
        <title>Comparative genomics reveals high biological diversity and specific adaptations in the industrially and medically important fungal genus Aspergillus.</title>
        <authorList>
            <person name="de Vries R.P."/>
            <person name="Riley R."/>
            <person name="Wiebenga A."/>
            <person name="Aguilar-Osorio G."/>
            <person name="Amillis S."/>
            <person name="Uchima C.A."/>
            <person name="Anderluh G."/>
            <person name="Asadollahi M."/>
            <person name="Askin M."/>
            <person name="Barry K."/>
            <person name="Battaglia E."/>
            <person name="Bayram O."/>
            <person name="Benocci T."/>
            <person name="Braus-Stromeyer S.A."/>
            <person name="Caldana C."/>
            <person name="Canovas D."/>
            <person name="Cerqueira G.C."/>
            <person name="Chen F."/>
            <person name="Chen W."/>
            <person name="Choi C."/>
            <person name="Clum A."/>
            <person name="Dos Santos R.A."/>
            <person name="Damasio A.R."/>
            <person name="Diallinas G."/>
            <person name="Emri T."/>
            <person name="Fekete E."/>
            <person name="Flipphi M."/>
            <person name="Freyberg S."/>
            <person name="Gallo A."/>
            <person name="Gournas C."/>
            <person name="Habgood R."/>
            <person name="Hainaut M."/>
            <person name="Harispe M.L."/>
            <person name="Henrissat B."/>
            <person name="Hilden K.S."/>
            <person name="Hope R."/>
            <person name="Hossain A."/>
            <person name="Karabika E."/>
            <person name="Karaffa L."/>
            <person name="Karanyi Z."/>
            <person name="Krasevec N."/>
            <person name="Kuo A."/>
            <person name="Kusch H."/>
            <person name="LaButti K."/>
            <person name="Lagendijk E.L."/>
            <person name="Lapidus A."/>
            <person name="Levasseur A."/>
            <person name="Lindquist E."/>
            <person name="Lipzen A."/>
            <person name="Logrieco A.F."/>
            <person name="MacCabe A."/>
            <person name="Maekelae M.R."/>
            <person name="Malavazi I."/>
            <person name="Melin P."/>
            <person name="Meyer V."/>
            <person name="Mielnichuk N."/>
            <person name="Miskei M."/>
            <person name="Molnar A.P."/>
            <person name="Mule G."/>
            <person name="Ngan C.Y."/>
            <person name="Orejas M."/>
            <person name="Orosz E."/>
            <person name="Ouedraogo J.P."/>
            <person name="Overkamp K.M."/>
            <person name="Park H.-S."/>
            <person name="Perrone G."/>
            <person name="Piumi F."/>
            <person name="Punt P.J."/>
            <person name="Ram A.F."/>
            <person name="Ramon A."/>
            <person name="Rauscher S."/>
            <person name="Record E."/>
            <person name="Riano-Pachon D.M."/>
            <person name="Robert V."/>
            <person name="Roehrig J."/>
            <person name="Ruller R."/>
            <person name="Salamov A."/>
            <person name="Salih N.S."/>
            <person name="Samson R.A."/>
            <person name="Sandor E."/>
            <person name="Sanguinetti M."/>
            <person name="Schuetze T."/>
            <person name="Sepcic K."/>
            <person name="Shelest E."/>
            <person name="Sherlock G."/>
            <person name="Sophianopoulou V."/>
            <person name="Squina F.M."/>
            <person name="Sun H."/>
            <person name="Susca A."/>
            <person name="Todd R.B."/>
            <person name="Tsang A."/>
            <person name="Unkles S.E."/>
            <person name="van de Wiele N."/>
            <person name="van Rossen-Uffink D."/>
            <person name="Oliveira J.V."/>
            <person name="Vesth T.C."/>
            <person name="Visser J."/>
            <person name="Yu J.-H."/>
            <person name="Zhou M."/>
            <person name="Andersen M.R."/>
            <person name="Archer D.B."/>
            <person name="Baker S.E."/>
            <person name="Benoit I."/>
            <person name="Brakhage A.A."/>
            <person name="Braus G.H."/>
            <person name="Fischer R."/>
            <person name="Frisvad J.C."/>
            <person name="Goldman G.H."/>
            <person name="Houbraken J."/>
            <person name="Oakley B."/>
            <person name="Pocsi I."/>
            <person name="Scazzocchio C."/>
            <person name="Seiboth B."/>
            <person name="vanKuyk P.A."/>
            <person name="Wortman J."/>
            <person name="Dyer P.S."/>
            <person name="Grigoriev I.V."/>
        </authorList>
    </citation>
    <scope>NUCLEOTIDE SEQUENCE [LARGE SCALE GENOMIC DNA]</scope>
    <source>
        <strain evidence="3">CBS 593.65</strain>
    </source>
</reference>
<dbReference type="VEuPathDB" id="FungiDB:ASPSYDRAFT_1053420"/>
<dbReference type="AlphaFoldDB" id="A0A1L9TDH2"/>
<accession>A0A1L9TDH2</accession>
<evidence type="ECO:0000313" key="3">
    <source>
        <dbReference type="Proteomes" id="UP000184356"/>
    </source>
</evidence>
<organism evidence="2 3">
    <name type="scientific">Aspergillus sydowii CBS 593.65</name>
    <dbReference type="NCBI Taxonomy" id="1036612"/>
    <lineage>
        <taxon>Eukaryota</taxon>
        <taxon>Fungi</taxon>
        <taxon>Dikarya</taxon>
        <taxon>Ascomycota</taxon>
        <taxon>Pezizomycotina</taxon>
        <taxon>Eurotiomycetes</taxon>
        <taxon>Eurotiomycetidae</taxon>
        <taxon>Eurotiales</taxon>
        <taxon>Aspergillaceae</taxon>
        <taxon>Aspergillus</taxon>
        <taxon>Aspergillus subgen. Nidulantes</taxon>
    </lineage>
</organism>
<gene>
    <name evidence="2" type="ORF">ASPSYDRAFT_1053420</name>
</gene>
<sequence length="113" mass="12783">MTTTLMMKNKDSRLSCSHTEMFSSGHLALLRFYWKDSRQSNLIRICMFFMLSSPFPAVDFSSSILVLVYIGILLASGNLRRTNQRSGIVIHREASRSCSLFQSRTLGSQNAVI</sequence>
<dbReference type="RefSeq" id="XP_040701251.1">
    <property type="nucleotide sequence ID" value="XM_040839837.1"/>
</dbReference>
<keyword evidence="1" id="KW-0812">Transmembrane</keyword>